<keyword evidence="11" id="KW-1185">Reference proteome</keyword>
<evidence type="ECO:0000256" key="4">
    <source>
        <dbReference type="ARBA" id="ARBA00022475"/>
    </source>
</evidence>
<feature type="transmembrane region" description="Helical" evidence="8">
    <location>
        <begin position="112"/>
        <end position="133"/>
    </location>
</feature>
<dbReference type="RefSeq" id="WP_158029414.1">
    <property type="nucleotide sequence ID" value="NZ_BMHG01000001.1"/>
</dbReference>
<dbReference type="EMBL" id="WBJY01000002">
    <property type="protein sequence ID" value="KAB1648219.1"/>
    <property type="molecule type" value="Genomic_DNA"/>
</dbReference>
<accession>A0A6H9WKE3</accession>
<feature type="domain" description="Major facilitator superfamily (MFS) profile" evidence="9">
    <location>
        <begin position="21"/>
        <end position="397"/>
    </location>
</feature>
<gene>
    <name evidence="10" type="ORF">F8O04_10925</name>
</gene>
<dbReference type="Pfam" id="PF07690">
    <property type="entry name" value="MFS_1"/>
    <property type="match status" value="1"/>
</dbReference>
<dbReference type="InterPro" id="IPR036259">
    <property type="entry name" value="MFS_trans_sf"/>
</dbReference>
<organism evidence="10 11">
    <name type="scientific">Pseudoclavibacter endophyticus</name>
    <dbReference type="NCBI Taxonomy" id="1778590"/>
    <lineage>
        <taxon>Bacteria</taxon>
        <taxon>Bacillati</taxon>
        <taxon>Actinomycetota</taxon>
        <taxon>Actinomycetes</taxon>
        <taxon>Micrococcales</taxon>
        <taxon>Microbacteriaceae</taxon>
        <taxon>Pseudoclavibacter</taxon>
    </lineage>
</organism>
<dbReference type="InterPro" id="IPR020846">
    <property type="entry name" value="MFS_dom"/>
</dbReference>
<evidence type="ECO:0000256" key="8">
    <source>
        <dbReference type="SAM" id="Phobius"/>
    </source>
</evidence>
<feature type="transmembrane region" description="Helical" evidence="8">
    <location>
        <begin position="376"/>
        <end position="396"/>
    </location>
</feature>
<dbReference type="PANTHER" id="PTHR42718">
    <property type="entry name" value="MAJOR FACILITATOR SUPERFAMILY MULTIDRUG TRANSPORTER MFSC"/>
    <property type="match status" value="1"/>
</dbReference>
<evidence type="ECO:0000259" key="9">
    <source>
        <dbReference type="PROSITE" id="PS50850"/>
    </source>
</evidence>
<comment type="subcellular location">
    <subcellularLocation>
        <location evidence="1">Cell membrane</location>
        <topology evidence="1">Multi-pass membrane protein</topology>
    </subcellularLocation>
</comment>
<keyword evidence="5 8" id="KW-0812">Transmembrane</keyword>
<feature type="transmembrane region" description="Helical" evidence="8">
    <location>
        <begin position="87"/>
        <end position="106"/>
    </location>
</feature>
<dbReference type="SUPFAM" id="SSF103473">
    <property type="entry name" value="MFS general substrate transporter"/>
    <property type="match status" value="1"/>
</dbReference>
<evidence type="ECO:0000256" key="7">
    <source>
        <dbReference type="ARBA" id="ARBA00023136"/>
    </source>
</evidence>
<dbReference type="Proteomes" id="UP000431744">
    <property type="component" value="Unassembled WGS sequence"/>
</dbReference>
<dbReference type="PANTHER" id="PTHR42718:SF9">
    <property type="entry name" value="MAJOR FACILITATOR SUPERFAMILY MULTIDRUG TRANSPORTER MFSC"/>
    <property type="match status" value="1"/>
</dbReference>
<feature type="transmembrane region" description="Helical" evidence="8">
    <location>
        <begin position="253"/>
        <end position="276"/>
    </location>
</feature>
<dbReference type="GO" id="GO:0042910">
    <property type="term" value="F:xenobiotic transmembrane transporter activity"/>
    <property type="evidence" value="ECO:0007669"/>
    <property type="project" value="InterPro"/>
</dbReference>
<feature type="transmembrane region" description="Helical" evidence="8">
    <location>
        <begin position="16"/>
        <end position="36"/>
    </location>
</feature>
<keyword evidence="4" id="KW-1003">Cell membrane</keyword>
<reference evidence="10 11" key="1">
    <citation type="submission" date="2019-09" db="EMBL/GenBank/DDBJ databases">
        <title>Phylogeny of genus Pseudoclavibacter and closely related genus.</title>
        <authorList>
            <person name="Li Y."/>
        </authorList>
    </citation>
    <scope>NUCLEOTIDE SEQUENCE [LARGE SCALE GENOMIC DNA]</scope>
    <source>
        <strain evidence="10 11">EGI 60007</strain>
    </source>
</reference>
<evidence type="ECO:0000256" key="6">
    <source>
        <dbReference type="ARBA" id="ARBA00022989"/>
    </source>
</evidence>
<dbReference type="AlphaFoldDB" id="A0A6H9WKE3"/>
<feature type="transmembrane region" description="Helical" evidence="8">
    <location>
        <begin position="288"/>
        <end position="307"/>
    </location>
</feature>
<feature type="transmembrane region" description="Helical" evidence="8">
    <location>
        <begin position="56"/>
        <end position="75"/>
    </location>
</feature>
<feature type="transmembrane region" description="Helical" evidence="8">
    <location>
        <begin position="145"/>
        <end position="170"/>
    </location>
</feature>
<dbReference type="InterPro" id="IPR004812">
    <property type="entry name" value="Efflux_drug-R_Bcr/CmlA"/>
</dbReference>
<dbReference type="GO" id="GO:0005886">
    <property type="term" value="C:plasma membrane"/>
    <property type="evidence" value="ECO:0007669"/>
    <property type="project" value="UniProtKB-SubCell"/>
</dbReference>
<dbReference type="GO" id="GO:1990961">
    <property type="term" value="P:xenobiotic detoxification by transmembrane export across the plasma membrane"/>
    <property type="evidence" value="ECO:0007669"/>
    <property type="project" value="InterPro"/>
</dbReference>
<dbReference type="InterPro" id="IPR011701">
    <property type="entry name" value="MFS"/>
</dbReference>
<dbReference type="PROSITE" id="PS50850">
    <property type="entry name" value="MFS"/>
    <property type="match status" value="1"/>
</dbReference>
<evidence type="ECO:0000256" key="1">
    <source>
        <dbReference type="ARBA" id="ARBA00004651"/>
    </source>
</evidence>
<dbReference type="Gene3D" id="1.20.1720.10">
    <property type="entry name" value="Multidrug resistance protein D"/>
    <property type="match status" value="1"/>
</dbReference>
<dbReference type="NCBIfam" id="TIGR00710">
    <property type="entry name" value="efflux_Bcr_CflA"/>
    <property type="match status" value="1"/>
</dbReference>
<protein>
    <submittedName>
        <fullName evidence="10">Multidrug effflux MFS transporter</fullName>
    </submittedName>
</protein>
<keyword evidence="7 8" id="KW-0472">Membrane</keyword>
<feature type="transmembrane region" description="Helical" evidence="8">
    <location>
        <begin position="176"/>
        <end position="195"/>
    </location>
</feature>
<proteinExistence type="inferred from homology"/>
<keyword evidence="3" id="KW-0813">Transport</keyword>
<dbReference type="OrthoDB" id="9814303at2"/>
<sequence length="402" mass="40804">MTPLAGPQPPPGSSGALPATLLFSLALLAAMAPFGIDLYLPAFPGMMSDLETTATGVQLTLTSCLLGIAVGQLVFGSLSDRFGRRGPLLLGSALCVAASVVTATAPTIEVLVIARFVQGLSGAAGVVIGRAVIADTSTGSRAARHLSLMTAIGGAAPVVAPLIGGILTPLLEWRGILWVLFGIAAAMFVVSILFVPETRVRAAATPLKRPVGAVRAVLDPHYLAYTGMFVFSFGALMGYISASPFVYQEIMGLSATAFGVAFGFNSLLAISGGLLSARLVMRLGPHRLLGVGLGILSASSIAVLVLASSGYAWWTFVPLGTASIGVGLVFGNATALALGRVRQFAGTASAVLGALQFTVGAIVSPLVGIGGSESTLALGITMTITSLFATGLFMAIRRGRTA</sequence>
<dbReference type="InterPro" id="IPR001958">
    <property type="entry name" value="Tet-R_TetA/multi-R_MdtG-like"/>
</dbReference>
<dbReference type="CDD" id="cd17320">
    <property type="entry name" value="MFS_MdfA_MDR_like"/>
    <property type="match status" value="1"/>
</dbReference>
<evidence type="ECO:0000256" key="3">
    <source>
        <dbReference type="ARBA" id="ARBA00022448"/>
    </source>
</evidence>
<evidence type="ECO:0000313" key="10">
    <source>
        <dbReference type="EMBL" id="KAB1648219.1"/>
    </source>
</evidence>
<feature type="transmembrane region" description="Helical" evidence="8">
    <location>
        <begin position="350"/>
        <end position="370"/>
    </location>
</feature>
<evidence type="ECO:0000256" key="5">
    <source>
        <dbReference type="ARBA" id="ARBA00022692"/>
    </source>
</evidence>
<comment type="similarity">
    <text evidence="2">Belongs to the major facilitator superfamily. Bcr/CmlA family.</text>
</comment>
<dbReference type="PRINTS" id="PR01035">
    <property type="entry name" value="TCRTETA"/>
</dbReference>
<feature type="transmembrane region" description="Helical" evidence="8">
    <location>
        <begin position="313"/>
        <end position="338"/>
    </location>
</feature>
<name>A0A6H9WKE3_9MICO</name>
<comment type="caution">
    <text evidence="10">The sequence shown here is derived from an EMBL/GenBank/DDBJ whole genome shotgun (WGS) entry which is preliminary data.</text>
</comment>
<evidence type="ECO:0000313" key="11">
    <source>
        <dbReference type="Proteomes" id="UP000431744"/>
    </source>
</evidence>
<feature type="transmembrane region" description="Helical" evidence="8">
    <location>
        <begin position="222"/>
        <end position="241"/>
    </location>
</feature>
<keyword evidence="6 8" id="KW-1133">Transmembrane helix</keyword>
<evidence type="ECO:0000256" key="2">
    <source>
        <dbReference type="ARBA" id="ARBA00006236"/>
    </source>
</evidence>